<keyword evidence="2" id="KW-0548">Nucleotidyltransferase</keyword>
<dbReference type="InterPro" id="IPR012337">
    <property type="entry name" value="RNaseH-like_sf"/>
</dbReference>
<evidence type="ECO:0000256" key="3">
    <source>
        <dbReference type="ARBA" id="ARBA00022722"/>
    </source>
</evidence>
<keyword evidence="3" id="KW-0540">Nuclease</keyword>
<dbReference type="InterPro" id="IPR036397">
    <property type="entry name" value="RNaseH_sf"/>
</dbReference>
<dbReference type="GO" id="GO:0016787">
    <property type="term" value="F:hydrolase activity"/>
    <property type="evidence" value="ECO:0007669"/>
    <property type="project" value="UniProtKB-KW"/>
</dbReference>
<dbReference type="FunFam" id="1.10.340.70:FF:000004">
    <property type="entry name" value="Retrovirus-related Pol polyprotein from transposon 297-like Protein"/>
    <property type="match status" value="1"/>
</dbReference>
<dbReference type="InterPro" id="IPR001584">
    <property type="entry name" value="Integrase_cat-core"/>
</dbReference>
<dbReference type="Ensembl" id="ENSNFUT00015004646.1">
    <property type="protein sequence ID" value="ENSNFUP00015004401.1"/>
    <property type="gene ID" value="ENSNFUG00015002216.1"/>
</dbReference>
<dbReference type="GeneTree" id="ENSGT00490000044642"/>
<evidence type="ECO:0000256" key="8">
    <source>
        <dbReference type="SAM" id="MobiDB-lite"/>
    </source>
</evidence>
<evidence type="ECO:0000256" key="7">
    <source>
        <dbReference type="ARBA" id="ARBA00039658"/>
    </source>
</evidence>
<dbReference type="PANTHER" id="PTHR37984">
    <property type="entry name" value="PROTEIN CBG26694"/>
    <property type="match status" value="1"/>
</dbReference>
<dbReference type="GO" id="GO:0003676">
    <property type="term" value="F:nucleic acid binding"/>
    <property type="evidence" value="ECO:0007669"/>
    <property type="project" value="InterPro"/>
</dbReference>
<evidence type="ECO:0000313" key="11">
    <source>
        <dbReference type="Proteomes" id="UP000694548"/>
    </source>
</evidence>
<name>A0A8C6KIQ6_NOTFU</name>
<organism evidence="10 11">
    <name type="scientific">Nothobranchius furzeri</name>
    <name type="common">Turquoise killifish</name>
    <dbReference type="NCBI Taxonomy" id="105023"/>
    <lineage>
        <taxon>Eukaryota</taxon>
        <taxon>Metazoa</taxon>
        <taxon>Chordata</taxon>
        <taxon>Craniata</taxon>
        <taxon>Vertebrata</taxon>
        <taxon>Euteleostomi</taxon>
        <taxon>Actinopterygii</taxon>
        <taxon>Neopterygii</taxon>
        <taxon>Teleostei</taxon>
        <taxon>Neoteleostei</taxon>
        <taxon>Acanthomorphata</taxon>
        <taxon>Ovalentaria</taxon>
        <taxon>Atherinomorphae</taxon>
        <taxon>Cyprinodontiformes</taxon>
        <taxon>Nothobranchiidae</taxon>
        <taxon>Nothobranchius</taxon>
    </lineage>
</organism>
<dbReference type="GO" id="GO:0015074">
    <property type="term" value="P:DNA integration"/>
    <property type="evidence" value="ECO:0007669"/>
    <property type="project" value="InterPro"/>
</dbReference>
<dbReference type="InterPro" id="IPR050951">
    <property type="entry name" value="Retrovirus_Pol_polyprotein"/>
</dbReference>
<feature type="region of interest" description="Disordered" evidence="8">
    <location>
        <begin position="413"/>
        <end position="435"/>
    </location>
</feature>
<dbReference type="AlphaFoldDB" id="A0A8C6KIQ6"/>
<evidence type="ECO:0000256" key="6">
    <source>
        <dbReference type="ARBA" id="ARBA00022918"/>
    </source>
</evidence>
<dbReference type="InterPro" id="IPR041588">
    <property type="entry name" value="Integrase_H2C2"/>
</dbReference>
<accession>A0A8C6KIQ6</accession>
<dbReference type="InterPro" id="IPR043502">
    <property type="entry name" value="DNA/RNA_pol_sf"/>
</dbReference>
<feature type="domain" description="Integrase catalytic" evidence="9">
    <location>
        <begin position="224"/>
        <end position="376"/>
    </location>
</feature>
<dbReference type="Gene3D" id="1.10.340.70">
    <property type="match status" value="1"/>
</dbReference>
<keyword evidence="5" id="KW-0378">Hydrolase</keyword>
<dbReference type="GO" id="GO:0003964">
    <property type="term" value="F:RNA-directed DNA polymerase activity"/>
    <property type="evidence" value="ECO:0007669"/>
    <property type="project" value="UniProtKB-KW"/>
</dbReference>
<evidence type="ECO:0000256" key="2">
    <source>
        <dbReference type="ARBA" id="ARBA00022695"/>
    </source>
</evidence>
<dbReference type="InterPro" id="IPR041373">
    <property type="entry name" value="RT_RNaseH"/>
</dbReference>
<evidence type="ECO:0000256" key="5">
    <source>
        <dbReference type="ARBA" id="ARBA00022801"/>
    </source>
</evidence>
<dbReference type="GO" id="GO:0004519">
    <property type="term" value="F:endonuclease activity"/>
    <property type="evidence" value="ECO:0007669"/>
    <property type="project" value="UniProtKB-KW"/>
</dbReference>
<reference evidence="10" key="2">
    <citation type="submission" date="2025-08" db="UniProtKB">
        <authorList>
            <consortium name="Ensembl"/>
        </authorList>
    </citation>
    <scope>IDENTIFICATION</scope>
</reference>
<evidence type="ECO:0000313" key="10">
    <source>
        <dbReference type="Ensembl" id="ENSNFUP00015004401.1"/>
    </source>
</evidence>
<reference evidence="10" key="1">
    <citation type="submission" date="2014-08" db="EMBL/GenBank/DDBJ databases">
        <authorList>
            <person name="Senf B."/>
            <person name="Petzold A."/>
            <person name="Downie B.R."/>
            <person name="Koch P."/>
            <person name="Platzer M."/>
        </authorList>
    </citation>
    <scope>NUCLEOTIDE SEQUENCE [LARGE SCALE GENOMIC DNA]</scope>
    <source>
        <strain evidence="10">GRZ</strain>
    </source>
</reference>
<dbReference type="Pfam" id="PF17917">
    <property type="entry name" value="RT_RNaseH"/>
    <property type="match status" value="1"/>
</dbReference>
<keyword evidence="4" id="KW-0255">Endonuclease</keyword>
<dbReference type="FunFam" id="3.30.420.10:FF:000063">
    <property type="entry name" value="Retrovirus-related Pol polyprotein from transposon 297-like Protein"/>
    <property type="match status" value="1"/>
</dbReference>
<keyword evidence="11" id="KW-1185">Reference proteome</keyword>
<evidence type="ECO:0000256" key="1">
    <source>
        <dbReference type="ARBA" id="ARBA00022679"/>
    </source>
</evidence>
<reference evidence="10" key="3">
    <citation type="submission" date="2025-09" db="UniProtKB">
        <authorList>
            <consortium name="Ensembl"/>
        </authorList>
    </citation>
    <scope>IDENTIFICATION</scope>
</reference>
<evidence type="ECO:0000259" key="9">
    <source>
        <dbReference type="PROSITE" id="PS50994"/>
    </source>
</evidence>
<dbReference type="SUPFAM" id="SSF53098">
    <property type="entry name" value="Ribonuclease H-like"/>
    <property type="match status" value="1"/>
</dbReference>
<keyword evidence="6" id="KW-0695">RNA-directed DNA polymerase</keyword>
<dbReference type="Pfam" id="PF17921">
    <property type="entry name" value="Integrase_H2C2"/>
    <property type="match status" value="1"/>
</dbReference>
<evidence type="ECO:0000256" key="4">
    <source>
        <dbReference type="ARBA" id="ARBA00022759"/>
    </source>
</evidence>
<dbReference type="Pfam" id="PF00665">
    <property type="entry name" value="rve"/>
    <property type="match status" value="1"/>
</dbReference>
<proteinExistence type="predicted"/>
<dbReference type="SUPFAM" id="SSF56672">
    <property type="entry name" value="DNA/RNA polymerases"/>
    <property type="match status" value="1"/>
</dbReference>
<dbReference type="Proteomes" id="UP000694548">
    <property type="component" value="Chromosome sgr02"/>
</dbReference>
<dbReference type="Gene3D" id="3.30.420.10">
    <property type="entry name" value="Ribonuclease H-like superfamily/Ribonuclease H"/>
    <property type="match status" value="1"/>
</dbReference>
<sequence length="435" mass="50455">MLSIVHACTEFHHYIFGKQVTVYNNHKPLEDIFKKSLLSTPMRIQRMRLRLQWYDLKTQYRRGKNMELPDTLSRAQLKCNTPELEGLECVSMLDHIAVSDEKYDELQTRTGEELQELQVRIRQGWSVHRRDVPGSIQPYWDSRSQLTVYDGVVYKGPRVVVPPSMRKYMLGLITSGTVKSKQRAREVLYWPGMSSEIEEMVRNCSKCVEFQNKLPRLPLSPTETPDLPFEQVGSDIFEFESKQYLVIVDYYSKLIEVDELKDPRSRTVIETLKAQFSRHGIPSILRTDNGSQYTAEQFKGFYESYGISHRTSSPHTPYSNGEAERAVQTVKRLWNKAPDKHLALLDYRTTPLESVSLSPEQLLMGRRPRNLLPTSKLLLVPKAHDPNQIKQRLDKSKAFQKFHYDKKRATSIPTHHFPLVPGDEVRMQPHPGSAR</sequence>
<keyword evidence="1" id="KW-0808">Transferase</keyword>
<dbReference type="PROSITE" id="PS50994">
    <property type="entry name" value="INTEGRASE"/>
    <property type="match status" value="1"/>
</dbReference>
<protein>
    <recommendedName>
        <fullName evidence="7">Gypsy retrotransposon integrase-like protein 1</fullName>
    </recommendedName>
</protein>
<dbReference type="PANTHER" id="PTHR37984:SF5">
    <property type="entry name" value="PROTEIN NYNRIN-LIKE"/>
    <property type="match status" value="1"/>
</dbReference>